<dbReference type="SUPFAM" id="SSF51735">
    <property type="entry name" value="NAD(P)-binding Rossmann-fold domains"/>
    <property type="match status" value="1"/>
</dbReference>
<dbReference type="Pfam" id="PF20463">
    <property type="entry name" value="PDH_C"/>
    <property type="match status" value="1"/>
</dbReference>
<dbReference type="InterPro" id="IPR046825">
    <property type="entry name" value="PDH_C"/>
</dbReference>
<dbReference type="FunFam" id="3.40.50.720:FF:000208">
    <property type="entry name" value="Prephenate dehydrogenase"/>
    <property type="match status" value="1"/>
</dbReference>
<dbReference type="PANTHER" id="PTHR21363">
    <property type="entry name" value="PREPHENATE DEHYDROGENASE"/>
    <property type="match status" value="1"/>
</dbReference>
<dbReference type="PROSITE" id="PS51176">
    <property type="entry name" value="PDH_ADH"/>
    <property type="match status" value="1"/>
</dbReference>
<gene>
    <name evidence="3" type="ORF">BAU08_18145</name>
</gene>
<dbReference type="STRING" id="463025.BAU08_18145"/>
<dbReference type="Pfam" id="PF02153">
    <property type="entry name" value="PDH_N"/>
    <property type="match status" value="1"/>
</dbReference>
<dbReference type="Gene3D" id="3.40.50.720">
    <property type="entry name" value="NAD(P)-binding Rossmann-like Domain"/>
    <property type="match status" value="1"/>
</dbReference>
<feature type="domain" description="Prephenate/arogenate dehydrogenase" evidence="2">
    <location>
        <begin position="18"/>
        <end position="301"/>
    </location>
</feature>
<organism evidence="3 4">
    <name type="scientific">Bordetella bronchialis</name>
    <dbReference type="NCBI Taxonomy" id="463025"/>
    <lineage>
        <taxon>Bacteria</taxon>
        <taxon>Pseudomonadati</taxon>
        <taxon>Pseudomonadota</taxon>
        <taxon>Betaproteobacteria</taxon>
        <taxon>Burkholderiales</taxon>
        <taxon>Alcaligenaceae</taxon>
        <taxon>Bordetella</taxon>
    </lineage>
</organism>
<dbReference type="GO" id="GO:0070403">
    <property type="term" value="F:NAD+ binding"/>
    <property type="evidence" value="ECO:0007669"/>
    <property type="project" value="InterPro"/>
</dbReference>
<keyword evidence="1" id="KW-0560">Oxidoreductase</keyword>
<protein>
    <submittedName>
        <fullName evidence="3">Prephenate dehydrogenase</fullName>
    </submittedName>
</protein>
<proteinExistence type="predicted"/>
<dbReference type="InterPro" id="IPR050812">
    <property type="entry name" value="Preph/Arog_dehydrog"/>
</dbReference>
<dbReference type="InterPro" id="IPR003099">
    <property type="entry name" value="Prephen_DH"/>
</dbReference>
<dbReference type="PANTHER" id="PTHR21363:SF0">
    <property type="entry name" value="PREPHENATE DEHYDROGENASE [NADP(+)]"/>
    <property type="match status" value="1"/>
</dbReference>
<dbReference type="EMBL" id="CP016171">
    <property type="protein sequence ID" value="ANN73011.1"/>
    <property type="molecule type" value="Genomic_DNA"/>
</dbReference>
<name>A0A193G0N1_9BORD</name>
<accession>A0A193G0N1</accession>
<evidence type="ECO:0000313" key="4">
    <source>
        <dbReference type="Proteomes" id="UP000092213"/>
    </source>
</evidence>
<sequence>MTGATAQAGTAGTAAPIPVLAVVGVGLIGGSFAAALRRAGQVGTVLGVGRNGPSLAKARQLGLIDEAVGAAEAAARADLIMLAAPVGTFGAILAEMRGALKPDTLITDAGSTKLEVVQAARAVLGDRIGCFVPGHPIAGAEKTGPDAADPGLYTGRNVVLTPIPENHPAGVARVRAAWEACGARVLEMDTAEHDRVLASVSHMPHFLAAVYVAQVARSADSRQRLAIAGSGFRDFTRIAAGSAEMWRDIFLSNRAAMKAELSEVRAVLDAAERALDAGDGAALESLLEEAARFRRDWKAGA</sequence>
<dbReference type="SUPFAM" id="SSF48179">
    <property type="entry name" value="6-phosphogluconate dehydrogenase C-terminal domain-like"/>
    <property type="match status" value="1"/>
</dbReference>
<evidence type="ECO:0000313" key="3">
    <source>
        <dbReference type="EMBL" id="ANN73011.1"/>
    </source>
</evidence>
<dbReference type="GO" id="GO:0004665">
    <property type="term" value="F:prephenate dehydrogenase (NADP+) activity"/>
    <property type="evidence" value="ECO:0007669"/>
    <property type="project" value="InterPro"/>
</dbReference>
<dbReference type="RefSeq" id="WP_066670823.1">
    <property type="nucleotide sequence ID" value="NZ_CP016171.1"/>
</dbReference>
<dbReference type="GO" id="GO:0006571">
    <property type="term" value="P:tyrosine biosynthetic process"/>
    <property type="evidence" value="ECO:0007669"/>
    <property type="project" value="InterPro"/>
</dbReference>
<dbReference type="GO" id="GO:0008977">
    <property type="term" value="F:prephenate dehydrogenase (NAD+) activity"/>
    <property type="evidence" value="ECO:0007669"/>
    <property type="project" value="InterPro"/>
</dbReference>
<evidence type="ECO:0000256" key="1">
    <source>
        <dbReference type="ARBA" id="ARBA00023002"/>
    </source>
</evidence>
<dbReference type="Gene3D" id="1.10.3660.10">
    <property type="entry name" value="6-phosphogluconate dehydrogenase C-terminal like domain"/>
    <property type="match status" value="1"/>
</dbReference>
<dbReference type="AlphaFoldDB" id="A0A193G0N1"/>
<dbReference type="InterPro" id="IPR036291">
    <property type="entry name" value="NAD(P)-bd_dom_sf"/>
</dbReference>
<dbReference type="InterPro" id="IPR008927">
    <property type="entry name" value="6-PGluconate_DH-like_C_sf"/>
</dbReference>
<reference evidence="3 4" key="1">
    <citation type="submission" date="2016-06" db="EMBL/GenBank/DDBJ databases">
        <title>Complete genome sequences of Bordetella bronchialis and Bordetella flabilis.</title>
        <authorList>
            <person name="LiPuma J.J."/>
            <person name="Spilker T."/>
        </authorList>
    </citation>
    <scope>NUCLEOTIDE SEQUENCE [LARGE SCALE GENOMIC DNA]</scope>
    <source>
        <strain evidence="3 4">AU17976</strain>
    </source>
</reference>
<dbReference type="InterPro" id="IPR046826">
    <property type="entry name" value="PDH_N"/>
</dbReference>
<dbReference type="Proteomes" id="UP000092213">
    <property type="component" value="Chromosome"/>
</dbReference>
<evidence type="ECO:0000259" key="2">
    <source>
        <dbReference type="PROSITE" id="PS51176"/>
    </source>
</evidence>